<keyword evidence="1" id="KW-0732">Signal</keyword>
<feature type="chain" id="PRO_5026959582" evidence="1">
    <location>
        <begin position="32"/>
        <end position="134"/>
    </location>
</feature>
<evidence type="ECO:0000256" key="1">
    <source>
        <dbReference type="SAM" id="SignalP"/>
    </source>
</evidence>
<comment type="caution">
    <text evidence="2">The sequence shown here is derived from an EMBL/GenBank/DDBJ whole genome shotgun (WGS) entry which is preliminary data.</text>
</comment>
<organism evidence="2 3">
    <name type="scientific">Nocardia cyriacigeorgica</name>
    <dbReference type="NCBI Taxonomy" id="135487"/>
    <lineage>
        <taxon>Bacteria</taxon>
        <taxon>Bacillati</taxon>
        <taxon>Actinomycetota</taxon>
        <taxon>Actinomycetes</taxon>
        <taxon>Mycobacteriales</taxon>
        <taxon>Nocardiaceae</taxon>
        <taxon>Nocardia</taxon>
    </lineage>
</organism>
<proteinExistence type="predicted"/>
<dbReference type="EMBL" id="JAAGUZ010000046">
    <property type="protein sequence ID" value="NEW46260.1"/>
    <property type="molecule type" value="Genomic_DNA"/>
</dbReference>
<name>A0A6P1DBS3_9NOCA</name>
<accession>A0A6P1DBS3</accession>
<reference evidence="2 3" key="1">
    <citation type="submission" date="2020-01" db="EMBL/GenBank/DDBJ databases">
        <title>Genetics and antimicrobial susceptibilities of Nocardia species isolated from the soil; a comparison with species isolated from humans.</title>
        <authorList>
            <person name="Carrasco G."/>
            <person name="Monzon S."/>
            <person name="Sansegundo M."/>
            <person name="Garcia E."/>
            <person name="Garrido N."/>
            <person name="Medina M.J."/>
            <person name="Villalon P."/>
            <person name="Ramirez-Arocha A.C."/>
            <person name="Jimenez P."/>
            <person name="Cuesta I."/>
            <person name="Valdezate S."/>
        </authorList>
    </citation>
    <scope>NUCLEOTIDE SEQUENCE [LARGE SCALE GENOMIC DNA]</scope>
    <source>
        <strain evidence="2 3">CNM20110639</strain>
    </source>
</reference>
<dbReference type="RefSeq" id="WP_163829645.1">
    <property type="nucleotide sequence ID" value="NZ_JAAGUZ010000046.1"/>
</dbReference>
<feature type="signal peptide" evidence="1">
    <location>
        <begin position="1"/>
        <end position="31"/>
    </location>
</feature>
<evidence type="ECO:0000313" key="3">
    <source>
        <dbReference type="Proteomes" id="UP000468928"/>
    </source>
</evidence>
<gene>
    <name evidence="2" type="ORF">GV789_17630</name>
</gene>
<protein>
    <submittedName>
        <fullName evidence="2">Spore-associated protein A</fullName>
    </submittedName>
</protein>
<dbReference type="Proteomes" id="UP000468928">
    <property type="component" value="Unassembled WGS sequence"/>
</dbReference>
<dbReference type="AlphaFoldDB" id="A0A6P1DBS3"/>
<evidence type="ECO:0000313" key="2">
    <source>
        <dbReference type="EMBL" id="NEW46260.1"/>
    </source>
</evidence>
<sequence>MLNTRKAIAVCAGAIGIAAGTAVVLPATASAATYGGQCGAGFKVIDLHELKGGTVFLTYDGSKNCVVTVRDQPGDPIRMGAGLRLSSDHDKEVIDDDKYKEYAGPVTVEAKGKCIDWGGLIGDDKWQTFKVHCR</sequence>